<dbReference type="GO" id="GO:0005737">
    <property type="term" value="C:cytoplasm"/>
    <property type="evidence" value="ECO:0007669"/>
    <property type="project" value="TreeGrafter"/>
</dbReference>
<dbReference type="InterPro" id="IPR015422">
    <property type="entry name" value="PyrdxlP-dep_Trfase_small"/>
</dbReference>
<dbReference type="Gene3D" id="3.90.1150.10">
    <property type="entry name" value="Aspartate Aminotransferase, domain 1"/>
    <property type="match status" value="1"/>
</dbReference>
<dbReference type="Gene3D" id="3.40.640.10">
    <property type="entry name" value="Type I PLP-dependent aspartate aminotransferase-like (Major domain)"/>
    <property type="match status" value="1"/>
</dbReference>
<dbReference type="InterPro" id="IPR015424">
    <property type="entry name" value="PyrdxlP-dep_Trfase"/>
</dbReference>
<reference evidence="6" key="1">
    <citation type="submission" date="2016-02" db="EMBL/GenBank/DDBJ databases">
        <title>Draft Genome Sequence of Sporotomaculum syntrophicum Strain FB, a Syntrophic Benzoate Degrader.</title>
        <authorList>
            <person name="Nobu M.K."/>
            <person name="Narihiro T."/>
            <person name="Qiu Y.-L."/>
            <person name="Ohashi A."/>
            <person name="Liu W.-T."/>
            <person name="Yuji S."/>
        </authorList>
    </citation>
    <scope>NUCLEOTIDE SEQUENCE</scope>
    <source>
        <strain evidence="6">FB</strain>
    </source>
</reference>
<comment type="similarity">
    <text evidence="2 5">Belongs to the trans-sulfuration enzymes family.</text>
</comment>
<dbReference type="GO" id="GO:0009086">
    <property type="term" value="P:methionine biosynthetic process"/>
    <property type="evidence" value="ECO:0007669"/>
    <property type="project" value="UniProtKB-ARBA"/>
</dbReference>
<feature type="modified residue" description="N6-(pyridoxal phosphate)lysine" evidence="4">
    <location>
        <position position="195"/>
    </location>
</feature>
<comment type="caution">
    <text evidence="6">The sequence shown here is derived from an EMBL/GenBank/DDBJ whole genome shotgun (WGS) entry which is preliminary data.</text>
</comment>
<dbReference type="InterPro" id="IPR015421">
    <property type="entry name" value="PyrdxlP-dep_Trfase_major"/>
</dbReference>
<dbReference type="GO" id="GO:0016846">
    <property type="term" value="F:carbon-sulfur lyase activity"/>
    <property type="evidence" value="ECO:0007669"/>
    <property type="project" value="TreeGrafter"/>
</dbReference>
<dbReference type="InterPro" id="IPR054542">
    <property type="entry name" value="Cys_met_metab_PP"/>
</dbReference>
<evidence type="ECO:0000313" key="7">
    <source>
        <dbReference type="Proteomes" id="UP000798488"/>
    </source>
</evidence>
<dbReference type="GO" id="GO:0030170">
    <property type="term" value="F:pyridoxal phosphate binding"/>
    <property type="evidence" value="ECO:0007669"/>
    <property type="project" value="InterPro"/>
</dbReference>
<comment type="cofactor">
    <cofactor evidence="1 5">
        <name>pyridoxal 5'-phosphate</name>
        <dbReference type="ChEBI" id="CHEBI:597326"/>
    </cofactor>
</comment>
<dbReference type="FunFam" id="3.90.1150.10:FF:000033">
    <property type="entry name" value="Cystathionine gamma-synthase"/>
    <property type="match status" value="1"/>
</dbReference>
<keyword evidence="7" id="KW-1185">Reference proteome</keyword>
<dbReference type="Proteomes" id="UP000798488">
    <property type="component" value="Unassembled WGS sequence"/>
</dbReference>
<dbReference type="PIRSF" id="PIRSF001434">
    <property type="entry name" value="CGS"/>
    <property type="match status" value="1"/>
</dbReference>
<proteinExistence type="inferred from homology"/>
<dbReference type="RefSeq" id="WP_161823189.1">
    <property type="nucleotide sequence ID" value="NZ_LSRS01000008.1"/>
</dbReference>
<dbReference type="AlphaFoldDB" id="A0A9D2WM61"/>
<dbReference type="GO" id="GO:0019346">
    <property type="term" value="P:transsulfuration"/>
    <property type="evidence" value="ECO:0007669"/>
    <property type="project" value="InterPro"/>
</dbReference>
<evidence type="ECO:0000256" key="4">
    <source>
        <dbReference type="PIRSR" id="PIRSR001434-2"/>
    </source>
</evidence>
<dbReference type="PROSITE" id="PS00868">
    <property type="entry name" value="CYS_MET_METAB_PP"/>
    <property type="match status" value="1"/>
</dbReference>
<dbReference type="CDD" id="cd00614">
    <property type="entry name" value="CGS_like"/>
    <property type="match status" value="1"/>
</dbReference>
<dbReference type="PANTHER" id="PTHR11808">
    <property type="entry name" value="TRANS-SULFURATION ENZYME FAMILY MEMBER"/>
    <property type="match status" value="1"/>
</dbReference>
<dbReference type="OrthoDB" id="9780685at2"/>
<evidence type="ECO:0000313" key="6">
    <source>
        <dbReference type="EMBL" id="KAF1084017.1"/>
    </source>
</evidence>
<evidence type="ECO:0000256" key="1">
    <source>
        <dbReference type="ARBA" id="ARBA00001933"/>
    </source>
</evidence>
<organism evidence="6 7">
    <name type="scientific">Sporotomaculum syntrophicum</name>
    <dbReference type="NCBI Taxonomy" id="182264"/>
    <lineage>
        <taxon>Bacteria</taxon>
        <taxon>Bacillati</taxon>
        <taxon>Bacillota</taxon>
        <taxon>Clostridia</taxon>
        <taxon>Eubacteriales</taxon>
        <taxon>Desulfallaceae</taxon>
        <taxon>Sporotomaculum</taxon>
    </lineage>
</organism>
<keyword evidence="6" id="KW-0456">Lyase</keyword>
<dbReference type="EC" id="4.4.1.1" evidence="6"/>
<dbReference type="PANTHER" id="PTHR11808:SF90">
    <property type="entry name" value="CYSTATHIONINE GAMMA-SYNTHASE"/>
    <property type="match status" value="1"/>
</dbReference>
<dbReference type="Pfam" id="PF01053">
    <property type="entry name" value="Cys_Met_Meta_PP"/>
    <property type="match status" value="1"/>
</dbReference>
<keyword evidence="3 4" id="KW-0663">Pyridoxal phosphate</keyword>
<evidence type="ECO:0000256" key="2">
    <source>
        <dbReference type="ARBA" id="ARBA00009077"/>
    </source>
</evidence>
<dbReference type="FunFam" id="3.40.640.10:FF:000009">
    <property type="entry name" value="Cystathionine gamma-synthase homolog"/>
    <property type="match status" value="1"/>
</dbReference>
<dbReference type="InterPro" id="IPR000277">
    <property type="entry name" value="Cys/Met-Metab_PyrdxlP-dep_enz"/>
</dbReference>
<accession>A0A9D2WM61</accession>
<sequence length="378" mass="42010">MDFKTLCIHGNEVKYDDTGSIIVPIFQTATFAHPGVGQSTGYDYSRVQNPTREHLEKTIARLESGFDAMAFSSGMAAITALMEMFSPGDHIIASDDLYGGSHRLFYNISAKNGLTFDLVNTSDVSQIESYIRPQTKALFIETPTNPMMQVTDIALVSRIAKSRNLLLIVDNTFLTPYFQKPIELGADIVIHSGTKYLGGHNDTLAGFLVVANDQLAERLRFIYKTTGACLSPFDSWLLIRGIKTLAVRMERQQENAYQLAQWLSRHSKVKKVYFVGLATHPDYEVSKRQSTGFGAMISFEVRDEETVKDVLERVALIQYAESLGGVESLITYPVMQTHADVPEEQREAKGINGRLLRLSVGLEAVEDLIADLEQALGV</sequence>
<name>A0A9D2WM61_9FIRM</name>
<gene>
    <name evidence="6" type="primary">mccB</name>
    <name evidence="6" type="ORF">SPSYN_02929</name>
</gene>
<dbReference type="SUPFAM" id="SSF53383">
    <property type="entry name" value="PLP-dependent transferases"/>
    <property type="match status" value="1"/>
</dbReference>
<evidence type="ECO:0000256" key="5">
    <source>
        <dbReference type="RuleBase" id="RU362118"/>
    </source>
</evidence>
<evidence type="ECO:0000256" key="3">
    <source>
        <dbReference type="ARBA" id="ARBA00022898"/>
    </source>
</evidence>
<protein>
    <submittedName>
        <fullName evidence="6">Cystathionine gamma-lyase</fullName>
        <ecNumber evidence="6">4.4.1.1</ecNumber>
    </submittedName>
</protein>
<dbReference type="EMBL" id="LSRS01000008">
    <property type="protein sequence ID" value="KAF1084017.1"/>
    <property type="molecule type" value="Genomic_DNA"/>
</dbReference>